<gene>
    <name evidence="1" type="ORF">AALT52_01360</name>
</gene>
<evidence type="ECO:0000313" key="1">
    <source>
        <dbReference type="EMBL" id="MEY8661547.1"/>
    </source>
</evidence>
<evidence type="ECO:0000313" key="2">
    <source>
        <dbReference type="Proteomes" id="UP001565236"/>
    </source>
</evidence>
<accession>A0ABV4DP56</accession>
<name>A0ABV4DP56_9LACO</name>
<protein>
    <submittedName>
        <fullName evidence="1">Uncharacterized protein</fullName>
    </submittedName>
</protein>
<comment type="caution">
    <text evidence="1">The sequence shown here is derived from an EMBL/GenBank/DDBJ whole genome shotgun (WGS) entry which is preliminary data.</text>
</comment>
<dbReference type="Proteomes" id="UP001565236">
    <property type="component" value="Unassembled WGS sequence"/>
</dbReference>
<sequence length="164" mass="20007">MDRYYDENGYIHYDGYIFADDEDDYLQYLESEDSYLRSIQEEQDDGYGYGYSSVSSYQEKREAFKSLETWNEYIRKEYRTQEAYDNDRFVSFWLGISPERANELTDEQLIEFCKNSLNSLDKLQVENFFEEEYPKLLRTEKKELFYKWIFEGKLPPQGERELPF</sequence>
<reference evidence="1 2" key="1">
    <citation type="submission" date="2024-03" db="EMBL/GenBank/DDBJ databases">
        <title>Mouse gut bacterial collection (mGBC) of GemPharmatech.</title>
        <authorList>
            <person name="He Y."/>
            <person name="Dong L."/>
            <person name="Wu D."/>
            <person name="Gao X."/>
            <person name="Lin Z."/>
        </authorList>
    </citation>
    <scope>NUCLEOTIDE SEQUENCE [LARGE SCALE GENOMIC DNA]</scope>
    <source>
        <strain evidence="1 2">15-30</strain>
    </source>
</reference>
<dbReference type="RefSeq" id="WP_369940373.1">
    <property type="nucleotide sequence ID" value="NZ_JBCLUF010000003.1"/>
</dbReference>
<proteinExistence type="predicted"/>
<organism evidence="1 2">
    <name type="scientific">Ligilactobacillus faecis</name>
    <dbReference type="NCBI Taxonomy" id="762833"/>
    <lineage>
        <taxon>Bacteria</taxon>
        <taxon>Bacillati</taxon>
        <taxon>Bacillota</taxon>
        <taxon>Bacilli</taxon>
        <taxon>Lactobacillales</taxon>
        <taxon>Lactobacillaceae</taxon>
        <taxon>Ligilactobacillus</taxon>
    </lineage>
</organism>
<dbReference type="EMBL" id="JBCLUF010000003">
    <property type="protein sequence ID" value="MEY8661547.1"/>
    <property type="molecule type" value="Genomic_DNA"/>
</dbReference>
<keyword evidence="2" id="KW-1185">Reference proteome</keyword>